<accession>C6XH83</accession>
<dbReference type="EMBL" id="CP001677">
    <property type="protein sequence ID" value="ACT56628.1"/>
    <property type="molecule type" value="Genomic_DNA"/>
</dbReference>
<organism evidence="1 2">
    <name type="scientific">Liberibacter asiaticus (strain psy62)</name>
    <dbReference type="NCBI Taxonomy" id="537021"/>
    <lineage>
        <taxon>Bacteria</taxon>
        <taxon>Pseudomonadati</taxon>
        <taxon>Pseudomonadota</taxon>
        <taxon>Alphaproteobacteria</taxon>
        <taxon>Hyphomicrobiales</taxon>
        <taxon>Rhizobiaceae</taxon>
        <taxon>Liberibacter</taxon>
    </lineage>
</organism>
<name>C6XH83_LIBAP</name>
<proteinExistence type="predicted"/>
<evidence type="ECO:0000313" key="2">
    <source>
        <dbReference type="Proteomes" id="UP000002744"/>
    </source>
</evidence>
<dbReference type="Proteomes" id="UP000002744">
    <property type="component" value="Chromosome"/>
</dbReference>
<sequence length="31" mass="3703">MFTILYVIYLSNSMDCILGYMNKEEEKLILD</sequence>
<protein>
    <submittedName>
        <fullName evidence="1">Uncharacterized protein</fullName>
    </submittedName>
</protein>
<gene>
    <name evidence="1" type="ordered locus">CLIBASIA_00190</name>
</gene>
<dbReference type="KEGG" id="las:CLIBASIA_00190"/>
<reference evidence="1 2" key="2">
    <citation type="journal article" date="2011" name="Appl. Environ. Microbiol.">
        <title>Diversity and plasticity of the intracellular plant pathogen and insect symbiont, 'Candidatus Liberibacter asiaticus', revealed by hyper variable prophage genes with intragenic tandem repeats.</title>
        <authorList>
            <person name="Zhou L."/>
            <person name="Powell C.A."/>
            <person name="Hoffman M.T."/>
            <person name="Li W."/>
            <person name="Fan G."/>
            <person name="Liu B."/>
            <person name="Lin H."/>
            <person name="Duan Y."/>
        </authorList>
    </citation>
    <scope>NUCLEOTIDE SEQUENCE [LARGE SCALE GENOMIC DNA]</scope>
    <source>
        <strain evidence="2">psy62</strain>
    </source>
</reference>
<evidence type="ECO:0000313" key="1">
    <source>
        <dbReference type="EMBL" id="ACT56628.1"/>
    </source>
</evidence>
<reference evidence="1 2" key="1">
    <citation type="journal article" date="2009" name="Mol. Plant Microbe Interact.">
        <title>Complete genome sequence of citrus huanglongbing bacterium, 'Candidatus Liberibacter asiaticus' obtained through metagenomics.</title>
        <authorList>
            <person name="Duan Y."/>
            <person name="Zhou L."/>
            <person name="Hall D.G."/>
            <person name="Li W."/>
            <person name="Doddapaneni H."/>
            <person name="Lin H."/>
            <person name="Liu L."/>
            <person name="Vahling C.M."/>
            <person name="Gabriel D.W."/>
            <person name="Williams K.P."/>
            <person name="Dickerman A."/>
            <person name="Sun Y."/>
            <person name="Gottwald T."/>
        </authorList>
    </citation>
    <scope>NUCLEOTIDE SEQUENCE [LARGE SCALE GENOMIC DNA]</scope>
    <source>
        <strain evidence="2">psy62</strain>
    </source>
</reference>
<dbReference type="HOGENOM" id="CLU_3395681_0_0_5"/>
<dbReference type="AlphaFoldDB" id="C6XH83"/>